<protein>
    <submittedName>
        <fullName evidence="1">Uncharacterized protein</fullName>
    </submittedName>
</protein>
<dbReference type="AlphaFoldDB" id="A0A854QBJ3"/>
<evidence type="ECO:0000313" key="1">
    <source>
        <dbReference type="EMBL" id="OXG14836.1"/>
    </source>
</evidence>
<comment type="caution">
    <text evidence="1">The sequence shown here is derived from an EMBL/GenBank/DDBJ whole genome shotgun (WGS) entry which is preliminary data.</text>
</comment>
<reference evidence="1 2" key="1">
    <citation type="submission" date="2017-06" db="EMBL/GenBank/DDBJ databases">
        <title>Global population genomics of the pathogenic fungus Cryptococcus neoformans var. grubii.</title>
        <authorList>
            <person name="Cuomo C."/>
            <person name="Litvintseva A."/>
            <person name="Chen Y."/>
            <person name="Young S."/>
            <person name="Zeng Q."/>
            <person name="Chapman S."/>
            <person name="Gujja S."/>
            <person name="Saif S."/>
            <person name="Birren B."/>
        </authorList>
    </citation>
    <scope>NUCLEOTIDE SEQUENCE [LARGE SCALE GENOMIC DNA]</scope>
    <source>
        <strain evidence="1 2">Tu259-1</strain>
    </source>
</reference>
<accession>A0A854QBJ3</accession>
<dbReference type="Proteomes" id="UP000199727">
    <property type="component" value="Unassembled WGS sequence"/>
</dbReference>
<name>A0A854QBJ3_CRYNE</name>
<dbReference type="EMBL" id="AMKT01000073">
    <property type="protein sequence ID" value="OXG14836.1"/>
    <property type="molecule type" value="Genomic_DNA"/>
</dbReference>
<sequence>MAITTTKIVATEFAHPLTAPRSLPFTEMRLFCWRKSPDSMILSHYNLSSGQRTADGINTDSNGLTCIEPSAWDTILKVMIALMITELVVGITFMCIRSKRHRVDHEHGTVHAYKGWLKRKLKRKGHVK</sequence>
<gene>
    <name evidence="1" type="ORF">C361_05536</name>
</gene>
<evidence type="ECO:0000313" key="2">
    <source>
        <dbReference type="Proteomes" id="UP000199727"/>
    </source>
</evidence>
<organism evidence="1 2">
    <name type="scientific">Cryptococcus neoformans Tu259-1</name>
    <dbReference type="NCBI Taxonomy" id="1230072"/>
    <lineage>
        <taxon>Eukaryota</taxon>
        <taxon>Fungi</taxon>
        <taxon>Dikarya</taxon>
        <taxon>Basidiomycota</taxon>
        <taxon>Agaricomycotina</taxon>
        <taxon>Tremellomycetes</taxon>
        <taxon>Tremellales</taxon>
        <taxon>Cryptococcaceae</taxon>
        <taxon>Cryptococcus</taxon>
        <taxon>Cryptococcus neoformans species complex</taxon>
    </lineage>
</organism>
<proteinExistence type="predicted"/>